<dbReference type="EMBL" id="AACS02000003">
    <property type="protein sequence ID" value="EAU91420.1"/>
    <property type="molecule type" value="Genomic_DNA"/>
</dbReference>
<feature type="chain" id="PRO_5002726971" evidence="2">
    <location>
        <begin position="19"/>
        <end position="254"/>
    </location>
</feature>
<dbReference type="PANTHER" id="PTHR34862">
    <property type="entry name" value="SPARK DOMAIN-CONTAINING PROTEIN"/>
    <property type="match status" value="1"/>
</dbReference>
<dbReference type="PANTHER" id="PTHR34862:SF1">
    <property type="entry name" value="SPARK DOMAIN-CONTAINING PROTEIN"/>
    <property type="match status" value="1"/>
</dbReference>
<dbReference type="AlphaFoldDB" id="A8N5X8"/>
<dbReference type="OMA" id="TVRQVAC"/>
<evidence type="ECO:0000256" key="2">
    <source>
        <dbReference type="SAM" id="SignalP"/>
    </source>
</evidence>
<dbReference type="KEGG" id="cci:CC1G_01909"/>
<dbReference type="Proteomes" id="UP000001861">
    <property type="component" value="Unassembled WGS sequence"/>
</dbReference>
<dbReference type="RefSeq" id="XP_001830273.1">
    <property type="nucleotide sequence ID" value="XM_001830221.2"/>
</dbReference>
<name>A8N5X8_COPC7</name>
<reference evidence="3 4" key="1">
    <citation type="journal article" date="2010" name="Proc. Natl. Acad. Sci. U.S.A.">
        <title>Insights into evolution of multicellular fungi from the assembled chromosomes of the mushroom Coprinopsis cinerea (Coprinus cinereus).</title>
        <authorList>
            <person name="Stajich J.E."/>
            <person name="Wilke S.K."/>
            <person name="Ahren D."/>
            <person name="Au C.H."/>
            <person name="Birren B.W."/>
            <person name="Borodovsky M."/>
            <person name="Burns C."/>
            <person name="Canback B."/>
            <person name="Casselton L.A."/>
            <person name="Cheng C.K."/>
            <person name="Deng J."/>
            <person name="Dietrich F.S."/>
            <person name="Fargo D.C."/>
            <person name="Farman M.L."/>
            <person name="Gathman A.C."/>
            <person name="Goldberg J."/>
            <person name="Guigo R."/>
            <person name="Hoegger P.J."/>
            <person name="Hooker J.B."/>
            <person name="Huggins A."/>
            <person name="James T.Y."/>
            <person name="Kamada T."/>
            <person name="Kilaru S."/>
            <person name="Kodira C."/>
            <person name="Kues U."/>
            <person name="Kupfer D."/>
            <person name="Kwan H.S."/>
            <person name="Lomsadze A."/>
            <person name="Li W."/>
            <person name="Lilly W.W."/>
            <person name="Ma L.J."/>
            <person name="Mackey A.J."/>
            <person name="Manning G."/>
            <person name="Martin F."/>
            <person name="Muraguchi H."/>
            <person name="Natvig D.O."/>
            <person name="Palmerini H."/>
            <person name="Ramesh M.A."/>
            <person name="Rehmeyer C.J."/>
            <person name="Roe B.A."/>
            <person name="Shenoy N."/>
            <person name="Stanke M."/>
            <person name="Ter-Hovhannisyan V."/>
            <person name="Tunlid A."/>
            <person name="Velagapudi R."/>
            <person name="Vision T.J."/>
            <person name="Zeng Q."/>
            <person name="Zolan M.E."/>
            <person name="Pukkila P.J."/>
        </authorList>
    </citation>
    <scope>NUCLEOTIDE SEQUENCE [LARGE SCALE GENOMIC DNA]</scope>
    <source>
        <strain evidence="4">Okayama-7 / 130 / ATCC MYA-4618 / FGSC 9003</strain>
    </source>
</reference>
<comment type="caution">
    <text evidence="3">The sequence shown here is derived from an EMBL/GenBank/DDBJ whole genome shotgun (WGS) entry which is preliminary data.</text>
</comment>
<gene>
    <name evidence="3" type="ORF">CC1G_01909</name>
</gene>
<proteinExistence type="predicted"/>
<evidence type="ECO:0000256" key="1">
    <source>
        <dbReference type="SAM" id="MobiDB-lite"/>
    </source>
</evidence>
<sequence>MFKRSLVVVSALAAYVSAQTDQPSDQCTAALSQIALNPEAASCLNTVPLISVLTGNSSSPLLPTLKTWITGMCNAAPCSNETLAAVVQNVTTGCAEDFAAYNLTEDGGGVLTTIQQYYPTVRKVLCLQESGDNCVVKTVEAVEAKVGELTLDNIIATGLNSSLIASDIICTDCVKAAYNIVVQDIPQLGSGGLTGGAESLCGANFTDGDTPENISESSNEESSTDGDSGDAQNVYLGLAASSVAAISTVFTLFL</sequence>
<dbReference type="OrthoDB" id="2536450at2759"/>
<dbReference type="VEuPathDB" id="FungiDB:CC1G_01909"/>
<feature type="signal peptide" evidence="2">
    <location>
        <begin position="1"/>
        <end position="18"/>
    </location>
</feature>
<feature type="compositionally biased region" description="Acidic residues" evidence="1">
    <location>
        <begin position="218"/>
        <end position="228"/>
    </location>
</feature>
<evidence type="ECO:0000313" key="4">
    <source>
        <dbReference type="Proteomes" id="UP000001861"/>
    </source>
</evidence>
<accession>A8N5X8</accession>
<evidence type="ECO:0000313" key="3">
    <source>
        <dbReference type="EMBL" id="EAU91420.1"/>
    </source>
</evidence>
<keyword evidence="2" id="KW-0732">Signal</keyword>
<keyword evidence="4" id="KW-1185">Reference proteome</keyword>
<organism evidence="3 4">
    <name type="scientific">Coprinopsis cinerea (strain Okayama-7 / 130 / ATCC MYA-4618 / FGSC 9003)</name>
    <name type="common">Inky cap fungus</name>
    <name type="synonym">Hormographiella aspergillata</name>
    <dbReference type="NCBI Taxonomy" id="240176"/>
    <lineage>
        <taxon>Eukaryota</taxon>
        <taxon>Fungi</taxon>
        <taxon>Dikarya</taxon>
        <taxon>Basidiomycota</taxon>
        <taxon>Agaricomycotina</taxon>
        <taxon>Agaricomycetes</taxon>
        <taxon>Agaricomycetidae</taxon>
        <taxon>Agaricales</taxon>
        <taxon>Agaricineae</taxon>
        <taxon>Psathyrellaceae</taxon>
        <taxon>Coprinopsis</taxon>
    </lineage>
</organism>
<feature type="region of interest" description="Disordered" evidence="1">
    <location>
        <begin position="208"/>
        <end position="228"/>
    </location>
</feature>
<protein>
    <submittedName>
        <fullName evidence="3">Uncharacterized protein</fullName>
    </submittedName>
</protein>
<dbReference type="InParanoid" id="A8N5X8"/>
<dbReference type="eggNOG" id="ENOG502S9QB">
    <property type="taxonomic scope" value="Eukaryota"/>
</dbReference>
<dbReference type="GeneID" id="6006712"/>